<evidence type="ECO:0000256" key="2">
    <source>
        <dbReference type="SAM" id="SignalP"/>
    </source>
</evidence>
<name>A0A1B2EFQ8_9HYPH</name>
<evidence type="ECO:0000313" key="4">
    <source>
        <dbReference type="EMBL" id="ANY78814.1"/>
    </source>
</evidence>
<feature type="signal peptide" evidence="2">
    <location>
        <begin position="1"/>
        <end position="22"/>
    </location>
</feature>
<sequence>MASKHLMAALLGTALLSAPALAQTSPAPSATPNAASSTMSAGNWMTQERAGQWRASKIEGLNVYNDANEKIGDISELLVDQTGKVVAVVIGVGGFLGMGEHDVAVPFDQIKFVNEPRAAATAANTTTTGTAGTTMGTTAGTPATTGSTTTTTTAAPADTMNRSAPDHALLNMTKDQLKAAPEFKYSR</sequence>
<dbReference type="PANTHER" id="PTHR36505:SF1">
    <property type="entry name" value="BLR1072 PROTEIN"/>
    <property type="match status" value="1"/>
</dbReference>
<proteinExistence type="predicted"/>
<dbReference type="OrthoDB" id="7818259at2"/>
<dbReference type="KEGG" id="moc:BB934_11760"/>
<feature type="region of interest" description="Disordered" evidence="1">
    <location>
        <begin position="121"/>
        <end position="162"/>
    </location>
</feature>
<feature type="domain" description="PRC-barrel" evidence="3">
    <location>
        <begin position="54"/>
        <end position="112"/>
    </location>
</feature>
<feature type="chain" id="PRO_5008535809" evidence="2">
    <location>
        <begin position="23"/>
        <end position="187"/>
    </location>
</feature>
<dbReference type="EMBL" id="CP016616">
    <property type="protein sequence ID" value="ANY78814.1"/>
    <property type="molecule type" value="Genomic_DNA"/>
</dbReference>
<reference evidence="4" key="1">
    <citation type="submission" date="2016-07" db="EMBL/GenBank/DDBJ databases">
        <title>Microvirga ossetica sp. nov. a new species of rhizobia isolated from root nodules of the legume species Vicia alpestris Steven originated from North Ossetia region in the Caucasus.</title>
        <authorList>
            <person name="Safronova V.I."/>
            <person name="Kuznetsova I.G."/>
            <person name="Sazanova A.L."/>
            <person name="Belimov A."/>
            <person name="Andronov E."/>
            <person name="Osledkin Y.S."/>
            <person name="Onishchuk O.P."/>
            <person name="Kurchak O.N."/>
            <person name="Shaposhnikov A.I."/>
            <person name="Willems A."/>
            <person name="Tikhonovich I.A."/>
        </authorList>
    </citation>
    <scope>NUCLEOTIDE SEQUENCE [LARGE SCALE GENOMIC DNA]</scope>
    <source>
        <strain evidence="4">V5/3M</strain>
    </source>
</reference>
<dbReference type="Pfam" id="PF05239">
    <property type="entry name" value="PRC"/>
    <property type="match status" value="1"/>
</dbReference>
<dbReference type="InterPro" id="IPR011033">
    <property type="entry name" value="PRC_barrel-like_sf"/>
</dbReference>
<accession>A0A1B2EFQ8</accession>
<keyword evidence="2" id="KW-0732">Signal</keyword>
<dbReference type="RefSeq" id="WP_099509819.1">
    <property type="nucleotide sequence ID" value="NZ_CP016616.1"/>
</dbReference>
<dbReference type="SUPFAM" id="SSF50346">
    <property type="entry name" value="PRC-barrel domain"/>
    <property type="match status" value="1"/>
</dbReference>
<dbReference type="InterPro" id="IPR027275">
    <property type="entry name" value="PRC-brl_dom"/>
</dbReference>
<dbReference type="PANTHER" id="PTHR36505">
    <property type="entry name" value="BLR1072 PROTEIN"/>
    <property type="match status" value="1"/>
</dbReference>
<feature type="compositionally biased region" description="Low complexity" evidence="1">
    <location>
        <begin position="121"/>
        <end position="159"/>
    </location>
</feature>
<protein>
    <submittedName>
        <fullName evidence="4">Photosystem reaction center subunit H</fullName>
    </submittedName>
</protein>
<dbReference type="Gene3D" id="2.30.30.240">
    <property type="entry name" value="PRC-barrel domain"/>
    <property type="match status" value="1"/>
</dbReference>
<dbReference type="AlphaFoldDB" id="A0A1B2EFQ8"/>
<organism evidence="4">
    <name type="scientific">Microvirga ossetica</name>
    <dbReference type="NCBI Taxonomy" id="1882682"/>
    <lineage>
        <taxon>Bacteria</taxon>
        <taxon>Pseudomonadati</taxon>
        <taxon>Pseudomonadota</taxon>
        <taxon>Alphaproteobacteria</taxon>
        <taxon>Hyphomicrobiales</taxon>
        <taxon>Methylobacteriaceae</taxon>
        <taxon>Microvirga</taxon>
    </lineage>
</organism>
<evidence type="ECO:0000256" key="1">
    <source>
        <dbReference type="SAM" id="MobiDB-lite"/>
    </source>
</evidence>
<gene>
    <name evidence="4" type="ORF">BB934_11760</name>
</gene>
<evidence type="ECO:0000259" key="3">
    <source>
        <dbReference type="Pfam" id="PF05239"/>
    </source>
</evidence>